<evidence type="ECO:0000256" key="1">
    <source>
        <dbReference type="SAM" id="SignalP"/>
    </source>
</evidence>
<dbReference type="KEGG" id="amuc:Pan181_51560"/>
<proteinExistence type="predicted"/>
<protein>
    <recommendedName>
        <fullName evidence="4">PEP-CTERM protein-sorting domain-containing protein</fullName>
    </recommendedName>
</protein>
<evidence type="ECO:0000313" key="2">
    <source>
        <dbReference type="EMBL" id="QDU58915.1"/>
    </source>
</evidence>
<accession>A0A518AVZ8</accession>
<reference evidence="2 3" key="1">
    <citation type="submission" date="2019-02" db="EMBL/GenBank/DDBJ databases">
        <title>Deep-cultivation of Planctomycetes and their phenomic and genomic characterization uncovers novel biology.</title>
        <authorList>
            <person name="Wiegand S."/>
            <person name="Jogler M."/>
            <person name="Boedeker C."/>
            <person name="Pinto D."/>
            <person name="Vollmers J."/>
            <person name="Rivas-Marin E."/>
            <person name="Kohn T."/>
            <person name="Peeters S.H."/>
            <person name="Heuer A."/>
            <person name="Rast P."/>
            <person name="Oberbeckmann S."/>
            <person name="Bunk B."/>
            <person name="Jeske O."/>
            <person name="Meyerdierks A."/>
            <person name="Storesund J.E."/>
            <person name="Kallscheuer N."/>
            <person name="Luecker S."/>
            <person name="Lage O.M."/>
            <person name="Pohl T."/>
            <person name="Merkel B.J."/>
            <person name="Hornburger P."/>
            <person name="Mueller R.-W."/>
            <person name="Bruemmer F."/>
            <person name="Labrenz M."/>
            <person name="Spormann A.M."/>
            <person name="Op den Camp H."/>
            <person name="Overmann J."/>
            <person name="Amann R."/>
            <person name="Jetten M.S.M."/>
            <person name="Mascher T."/>
            <person name="Medema M.H."/>
            <person name="Devos D.P."/>
            <person name="Kaster A.-K."/>
            <person name="Ovreas L."/>
            <person name="Rohde M."/>
            <person name="Galperin M.Y."/>
            <person name="Jogler C."/>
        </authorList>
    </citation>
    <scope>NUCLEOTIDE SEQUENCE [LARGE SCALE GENOMIC DNA]</scope>
    <source>
        <strain evidence="2 3">Pan181</strain>
    </source>
</reference>
<sequence length="242" mass="25859" precursor="true">MRFLSLYATVLLAVGGWPSPAHAAVIYSQTTPEEPWASYTSSNLQDRQKIADNFLVEGTGQYTVRSIRFIGGYDATGIPPSPMPDDDFKIVILNDNAGSPTTPTASGTFSVNSASTWQPTNGQLLNGIGAPIEFVLNLGDGVKLNRGTTYWLSILNNPRPGSGWAWARANGLIDQDLAATNDDVATGPWNVGTSGGMWFELSTTAIPEPSGIALFSFGGALLAAITWRQTRVHNARNHPCGF</sequence>
<dbReference type="AlphaFoldDB" id="A0A518AVZ8"/>
<feature type="chain" id="PRO_5022093389" description="PEP-CTERM protein-sorting domain-containing protein" evidence="1">
    <location>
        <begin position="24"/>
        <end position="242"/>
    </location>
</feature>
<dbReference type="Proteomes" id="UP000315750">
    <property type="component" value="Chromosome"/>
</dbReference>
<feature type="signal peptide" evidence="1">
    <location>
        <begin position="1"/>
        <end position="23"/>
    </location>
</feature>
<name>A0A518AVZ8_9BACT</name>
<dbReference type="OrthoDB" id="9847694at2"/>
<evidence type="ECO:0000313" key="3">
    <source>
        <dbReference type="Proteomes" id="UP000315750"/>
    </source>
</evidence>
<organism evidence="2 3">
    <name type="scientific">Aeoliella mucimassa</name>
    <dbReference type="NCBI Taxonomy" id="2527972"/>
    <lineage>
        <taxon>Bacteria</taxon>
        <taxon>Pseudomonadati</taxon>
        <taxon>Planctomycetota</taxon>
        <taxon>Planctomycetia</taxon>
        <taxon>Pirellulales</taxon>
        <taxon>Lacipirellulaceae</taxon>
        <taxon>Aeoliella</taxon>
    </lineage>
</organism>
<evidence type="ECO:0008006" key="4">
    <source>
        <dbReference type="Google" id="ProtNLM"/>
    </source>
</evidence>
<keyword evidence="1" id="KW-0732">Signal</keyword>
<dbReference type="EMBL" id="CP036278">
    <property type="protein sequence ID" value="QDU58915.1"/>
    <property type="molecule type" value="Genomic_DNA"/>
</dbReference>
<keyword evidence="3" id="KW-1185">Reference proteome</keyword>
<gene>
    <name evidence="2" type="ORF">Pan181_51560</name>
</gene>